<comment type="caution">
    <text evidence="3">The sequence shown here is derived from an EMBL/GenBank/DDBJ whole genome shotgun (WGS) entry which is preliminary data.</text>
</comment>
<dbReference type="PROSITE" id="PS50041">
    <property type="entry name" value="C_TYPE_LECTIN_2"/>
    <property type="match status" value="1"/>
</dbReference>
<dbReference type="PANTHER" id="PTHR22991">
    <property type="entry name" value="PROTEIN CBG13490"/>
    <property type="match status" value="1"/>
</dbReference>
<dbReference type="InterPro" id="IPR050976">
    <property type="entry name" value="Snaclec"/>
</dbReference>
<feature type="non-terminal residue" evidence="3">
    <location>
        <position position="1"/>
    </location>
</feature>
<name>A0AAV5SRT7_9BILA</name>
<dbReference type="CDD" id="cd00037">
    <property type="entry name" value="CLECT"/>
    <property type="match status" value="1"/>
</dbReference>
<accession>A0AAV5SRT7</accession>
<dbReference type="SMART" id="SM00034">
    <property type="entry name" value="CLECT"/>
    <property type="match status" value="1"/>
</dbReference>
<evidence type="ECO:0000256" key="1">
    <source>
        <dbReference type="ARBA" id="ARBA00023157"/>
    </source>
</evidence>
<evidence type="ECO:0000313" key="4">
    <source>
        <dbReference type="Proteomes" id="UP001432027"/>
    </source>
</evidence>
<dbReference type="Gene3D" id="3.10.100.10">
    <property type="entry name" value="Mannose-Binding Protein A, subunit A"/>
    <property type="match status" value="1"/>
</dbReference>
<dbReference type="InterPro" id="IPR035914">
    <property type="entry name" value="Sperma_CUB_dom_sf"/>
</dbReference>
<sequence length="297" mass="33107">IQGQPIIIHDDEQQSYWTSKMTTDFHLLRTGIVCNFTTWRYEWTDGSAIDYKPPVYTSDLDKTCKSGCVWDIHLDGYWGFGCSNKNVYMYNIFCTTQPHQPVPSNDGCDIFEDDSDDRVCYQMGVTAENWQDAQLICRSFGADVASIHSQQENSFVRRLAVSKGAVGGIFLGATITGKSNDYGWIDGSNWDYDNFYPGFPLNELGDCILMDTGGTSAEWANVDENYTTPVCSSGPWKEGQIICSPGFPFDASTPCDFILSVDVGKTVKLEVLVIEANSCCDHLVVYENYFGANVIAK</sequence>
<feature type="domain" description="C-type lectin" evidence="2">
    <location>
        <begin position="116"/>
        <end position="221"/>
    </location>
</feature>
<organism evidence="3 4">
    <name type="scientific">Pristionchus entomophagus</name>
    <dbReference type="NCBI Taxonomy" id="358040"/>
    <lineage>
        <taxon>Eukaryota</taxon>
        <taxon>Metazoa</taxon>
        <taxon>Ecdysozoa</taxon>
        <taxon>Nematoda</taxon>
        <taxon>Chromadorea</taxon>
        <taxon>Rhabditida</taxon>
        <taxon>Rhabditina</taxon>
        <taxon>Diplogasteromorpha</taxon>
        <taxon>Diplogasteroidea</taxon>
        <taxon>Neodiplogasteridae</taxon>
        <taxon>Pristionchus</taxon>
    </lineage>
</organism>
<dbReference type="AlphaFoldDB" id="A0AAV5SRT7"/>
<keyword evidence="4" id="KW-1185">Reference proteome</keyword>
<keyword evidence="1" id="KW-1015">Disulfide bond</keyword>
<dbReference type="InterPro" id="IPR001304">
    <property type="entry name" value="C-type_lectin-like"/>
</dbReference>
<dbReference type="EMBL" id="BTSX01000002">
    <property type="protein sequence ID" value="GMS82899.1"/>
    <property type="molecule type" value="Genomic_DNA"/>
</dbReference>
<dbReference type="PANTHER" id="PTHR22991:SF40">
    <property type="entry name" value="PROTEIN CBG13490"/>
    <property type="match status" value="1"/>
</dbReference>
<reference evidence="3" key="1">
    <citation type="submission" date="2023-10" db="EMBL/GenBank/DDBJ databases">
        <title>Genome assembly of Pristionchus species.</title>
        <authorList>
            <person name="Yoshida K."/>
            <person name="Sommer R.J."/>
        </authorList>
    </citation>
    <scope>NUCLEOTIDE SEQUENCE</scope>
    <source>
        <strain evidence="3">RS0144</strain>
    </source>
</reference>
<protein>
    <recommendedName>
        <fullName evidence="2">C-type lectin domain-containing protein</fullName>
    </recommendedName>
</protein>
<dbReference type="SUPFAM" id="SSF56436">
    <property type="entry name" value="C-type lectin-like"/>
    <property type="match status" value="1"/>
</dbReference>
<evidence type="ECO:0000259" key="2">
    <source>
        <dbReference type="PROSITE" id="PS50041"/>
    </source>
</evidence>
<proteinExistence type="predicted"/>
<gene>
    <name evidence="3" type="ORF">PENTCL1PPCAC_5074</name>
</gene>
<dbReference type="Pfam" id="PF00059">
    <property type="entry name" value="Lectin_C"/>
    <property type="match status" value="1"/>
</dbReference>
<dbReference type="Proteomes" id="UP001432027">
    <property type="component" value="Unassembled WGS sequence"/>
</dbReference>
<dbReference type="InterPro" id="IPR016187">
    <property type="entry name" value="CTDL_fold"/>
</dbReference>
<evidence type="ECO:0000313" key="3">
    <source>
        <dbReference type="EMBL" id="GMS82899.1"/>
    </source>
</evidence>
<dbReference type="InterPro" id="IPR016186">
    <property type="entry name" value="C-type_lectin-like/link_sf"/>
</dbReference>
<dbReference type="SUPFAM" id="SSF49854">
    <property type="entry name" value="Spermadhesin, CUB domain"/>
    <property type="match status" value="1"/>
</dbReference>